<evidence type="ECO:0000256" key="6">
    <source>
        <dbReference type="ARBA" id="ARBA00023128"/>
    </source>
</evidence>
<dbReference type="InterPro" id="IPR036291">
    <property type="entry name" value="NAD(P)-bd_dom_sf"/>
</dbReference>
<protein>
    <recommendedName>
        <fullName evidence="8">Hydroxysteroid dehydrogenase-like protein 2</fullName>
    </recommendedName>
</protein>
<dbReference type="InterPro" id="IPR051935">
    <property type="entry name" value="HSDL2"/>
</dbReference>
<dbReference type="AlphaFoldDB" id="A0A0L0DRK0"/>
<gene>
    <name evidence="10" type="ORF">AMSG_01480</name>
</gene>
<reference evidence="10 11" key="1">
    <citation type="submission" date="2010-05" db="EMBL/GenBank/DDBJ databases">
        <title>The Genome Sequence of Thecamonas trahens ATCC 50062.</title>
        <authorList>
            <consortium name="The Broad Institute Genome Sequencing Platform"/>
            <person name="Russ C."/>
            <person name="Cuomo C."/>
            <person name="Shea T."/>
            <person name="Young S.K."/>
            <person name="Zeng Q."/>
            <person name="Koehrsen M."/>
            <person name="Haas B."/>
            <person name="Borodovsky M."/>
            <person name="Guigo R."/>
            <person name="Alvarado L."/>
            <person name="Berlin A."/>
            <person name="Bochicchio J."/>
            <person name="Borenstein D."/>
            <person name="Chapman S."/>
            <person name="Chen Z."/>
            <person name="Freedman E."/>
            <person name="Gellesch M."/>
            <person name="Goldberg J."/>
            <person name="Griggs A."/>
            <person name="Gujja S."/>
            <person name="Heilman E."/>
            <person name="Heiman D."/>
            <person name="Hepburn T."/>
            <person name="Howarth C."/>
            <person name="Jen D."/>
            <person name="Larson L."/>
            <person name="Mehta T."/>
            <person name="Park D."/>
            <person name="Pearson M."/>
            <person name="Roberts A."/>
            <person name="Saif S."/>
            <person name="Shenoy N."/>
            <person name="Sisk P."/>
            <person name="Stolte C."/>
            <person name="Sykes S."/>
            <person name="Thomson T."/>
            <person name="Walk T."/>
            <person name="White J."/>
            <person name="Yandava C."/>
            <person name="Burger G."/>
            <person name="Gray M.W."/>
            <person name="Holland P.W.H."/>
            <person name="King N."/>
            <person name="Lang F.B.F."/>
            <person name="Roger A.J."/>
            <person name="Ruiz-Trillo I."/>
            <person name="Lander E."/>
            <person name="Nusbaum C."/>
        </authorList>
    </citation>
    <scope>NUCLEOTIDE SEQUENCE [LARGE SCALE GENOMIC DNA]</scope>
    <source>
        <strain evidence="10 11">ATCC 50062</strain>
    </source>
</reference>
<dbReference type="Pfam" id="PF00106">
    <property type="entry name" value="adh_short"/>
    <property type="match status" value="1"/>
</dbReference>
<evidence type="ECO:0000256" key="8">
    <source>
        <dbReference type="ARBA" id="ARBA00040243"/>
    </source>
</evidence>
<dbReference type="Proteomes" id="UP000054408">
    <property type="component" value="Unassembled WGS sequence"/>
</dbReference>
<evidence type="ECO:0000256" key="7">
    <source>
        <dbReference type="ARBA" id="ARBA00023140"/>
    </source>
</evidence>
<keyword evidence="4" id="KW-0521">NADP</keyword>
<dbReference type="GO" id="GO:0005739">
    <property type="term" value="C:mitochondrion"/>
    <property type="evidence" value="ECO:0007669"/>
    <property type="project" value="UniProtKB-SubCell"/>
</dbReference>
<evidence type="ECO:0000256" key="2">
    <source>
        <dbReference type="ARBA" id="ARBA00004275"/>
    </source>
</evidence>
<sequence>MSSLSTDFSRLHGARVFMTGGSRGIGLAIAKVLASHGGRVAIAAKTAAPHPKLPGTIYTAAAEIEAAGGEALPLVCDIRDEKAVQAAVDAAVAAFGGLDVVINNASAIHLFGTLETPLKKVDLMYQVNTRGTYVTTRACLPHLLAAGGGHVLNISPPLNMDAKWFAPHTAYTMAKYGMSMCVLGMAAEFADAGIAFNALWPNTAIYTAAVAMISGESSRAHCRNVDIMADAAAVILAQPPEKCSGNFFVDETVLRMVGVTQFDKYACVPGTTSFLPDFFLNDDDLRPPTAAEMADPTGEKTRSRKGDSRKASLQLPSKL</sequence>
<keyword evidence="11" id="KW-1185">Reference proteome</keyword>
<keyword evidence="7" id="KW-0576">Peroxisome</keyword>
<dbReference type="EMBL" id="GL349438">
    <property type="protein sequence ID" value="KNC54626.1"/>
    <property type="molecule type" value="Genomic_DNA"/>
</dbReference>
<evidence type="ECO:0000256" key="5">
    <source>
        <dbReference type="ARBA" id="ARBA00023002"/>
    </source>
</evidence>
<dbReference type="Gene3D" id="3.40.50.720">
    <property type="entry name" value="NAD(P)-binding Rossmann-like Domain"/>
    <property type="match status" value="1"/>
</dbReference>
<comment type="similarity">
    <text evidence="3">Belongs to the short-chain dehydrogenases/reductases (SDR) family.</text>
</comment>
<organism evidence="10 11">
    <name type="scientific">Thecamonas trahens ATCC 50062</name>
    <dbReference type="NCBI Taxonomy" id="461836"/>
    <lineage>
        <taxon>Eukaryota</taxon>
        <taxon>Apusozoa</taxon>
        <taxon>Apusomonadida</taxon>
        <taxon>Apusomonadidae</taxon>
        <taxon>Thecamonas</taxon>
    </lineage>
</organism>
<dbReference type="RefSeq" id="XP_013761533.1">
    <property type="nucleotide sequence ID" value="XM_013906079.1"/>
</dbReference>
<evidence type="ECO:0000313" key="10">
    <source>
        <dbReference type="EMBL" id="KNC54626.1"/>
    </source>
</evidence>
<dbReference type="PANTHER" id="PTHR42808">
    <property type="entry name" value="HYDROXYSTEROID DEHYDROGENASE-LIKE PROTEIN 2"/>
    <property type="match status" value="1"/>
</dbReference>
<keyword evidence="5" id="KW-0560">Oxidoreductase</keyword>
<dbReference type="OMA" id="WWSSVAN"/>
<evidence type="ECO:0000256" key="3">
    <source>
        <dbReference type="ARBA" id="ARBA00006484"/>
    </source>
</evidence>
<feature type="compositionally biased region" description="Basic and acidic residues" evidence="9">
    <location>
        <begin position="297"/>
        <end position="310"/>
    </location>
</feature>
<dbReference type="GeneID" id="25561229"/>
<evidence type="ECO:0000256" key="4">
    <source>
        <dbReference type="ARBA" id="ARBA00022857"/>
    </source>
</evidence>
<evidence type="ECO:0000313" key="11">
    <source>
        <dbReference type="Proteomes" id="UP000054408"/>
    </source>
</evidence>
<name>A0A0L0DRK0_THETB</name>
<feature type="region of interest" description="Disordered" evidence="9">
    <location>
        <begin position="286"/>
        <end position="319"/>
    </location>
</feature>
<dbReference type="STRING" id="461836.A0A0L0DRK0"/>
<evidence type="ECO:0000256" key="1">
    <source>
        <dbReference type="ARBA" id="ARBA00004173"/>
    </source>
</evidence>
<dbReference type="GO" id="GO:0016491">
    <property type="term" value="F:oxidoreductase activity"/>
    <property type="evidence" value="ECO:0007669"/>
    <property type="project" value="UniProtKB-KW"/>
</dbReference>
<dbReference type="NCBIfam" id="NF006133">
    <property type="entry name" value="PRK08278.1"/>
    <property type="match status" value="1"/>
</dbReference>
<dbReference type="PANTHER" id="PTHR42808:SF3">
    <property type="entry name" value="HYDROXYSTEROID DEHYDROGENASE-LIKE PROTEIN 2"/>
    <property type="match status" value="1"/>
</dbReference>
<evidence type="ECO:0000256" key="9">
    <source>
        <dbReference type="SAM" id="MobiDB-lite"/>
    </source>
</evidence>
<dbReference type="SUPFAM" id="SSF51735">
    <property type="entry name" value="NAD(P)-binding Rossmann-fold domains"/>
    <property type="match status" value="1"/>
</dbReference>
<dbReference type="InterPro" id="IPR002347">
    <property type="entry name" value="SDR_fam"/>
</dbReference>
<accession>A0A0L0DRK0</accession>
<proteinExistence type="inferred from homology"/>
<dbReference type="GO" id="GO:0005777">
    <property type="term" value="C:peroxisome"/>
    <property type="evidence" value="ECO:0007669"/>
    <property type="project" value="UniProtKB-SubCell"/>
</dbReference>
<comment type="subcellular location">
    <subcellularLocation>
        <location evidence="1">Mitochondrion</location>
    </subcellularLocation>
    <subcellularLocation>
        <location evidence="2">Peroxisome</location>
    </subcellularLocation>
</comment>
<dbReference type="PRINTS" id="PR00081">
    <property type="entry name" value="GDHRDH"/>
</dbReference>
<dbReference type="eggNOG" id="KOG0725">
    <property type="taxonomic scope" value="Eukaryota"/>
</dbReference>
<dbReference type="OrthoDB" id="5327538at2759"/>
<dbReference type="FunFam" id="3.40.50.720:FF:000301">
    <property type="entry name" value="Hydroxysteroid dehydrogenase like 2"/>
    <property type="match status" value="1"/>
</dbReference>
<keyword evidence="6" id="KW-0496">Mitochondrion</keyword>